<proteinExistence type="predicted"/>
<feature type="domain" description="HTH cro/C1-type" evidence="2">
    <location>
        <begin position="19"/>
        <end position="73"/>
    </location>
</feature>
<evidence type="ECO:0000313" key="3">
    <source>
        <dbReference type="EMBL" id="MFD1236741.1"/>
    </source>
</evidence>
<dbReference type="SMART" id="SM00530">
    <property type="entry name" value="HTH_XRE"/>
    <property type="match status" value="1"/>
</dbReference>
<dbReference type="PANTHER" id="PTHR46797">
    <property type="entry name" value="HTH-TYPE TRANSCRIPTIONAL REGULATOR"/>
    <property type="match status" value="1"/>
</dbReference>
<dbReference type="InterPro" id="IPR001387">
    <property type="entry name" value="Cro/C1-type_HTH"/>
</dbReference>
<dbReference type="Pfam" id="PF01381">
    <property type="entry name" value="HTH_3"/>
    <property type="match status" value="1"/>
</dbReference>
<dbReference type="RefSeq" id="WP_339124471.1">
    <property type="nucleotide sequence ID" value="NZ_BAABKS010000002.1"/>
</dbReference>
<dbReference type="Proteomes" id="UP001597182">
    <property type="component" value="Unassembled WGS sequence"/>
</dbReference>
<dbReference type="CDD" id="cd00093">
    <property type="entry name" value="HTH_XRE"/>
    <property type="match status" value="1"/>
</dbReference>
<protein>
    <submittedName>
        <fullName evidence="3">XRE family transcriptional regulator</fullName>
    </submittedName>
</protein>
<keyword evidence="4" id="KW-1185">Reference proteome</keyword>
<evidence type="ECO:0000313" key="4">
    <source>
        <dbReference type="Proteomes" id="UP001597182"/>
    </source>
</evidence>
<dbReference type="InterPro" id="IPR050807">
    <property type="entry name" value="TransReg_Diox_bact_type"/>
</dbReference>
<comment type="caution">
    <text evidence="3">The sequence shown here is derived from an EMBL/GenBank/DDBJ whole genome shotgun (WGS) entry which is preliminary data.</text>
</comment>
<dbReference type="CDD" id="cd02209">
    <property type="entry name" value="cupin_XRE_C"/>
    <property type="match status" value="1"/>
</dbReference>
<evidence type="ECO:0000256" key="1">
    <source>
        <dbReference type="ARBA" id="ARBA00023125"/>
    </source>
</evidence>
<dbReference type="Pfam" id="PF07883">
    <property type="entry name" value="Cupin_2"/>
    <property type="match status" value="1"/>
</dbReference>
<keyword evidence="1" id="KW-0238">DNA-binding</keyword>
<dbReference type="Gene3D" id="2.60.120.10">
    <property type="entry name" value="Jelly Rolls"/>
    <property type="match status" value="1"/>
</dbReference>
<dbReference type="PANTHER" id="PTHR46797:SF1">
    <property type="entry name" value="METHYLPHOSPHONATE SYNTHASE"/>
    <property type="match status" value="1"/>
</dbReference>
<dbReference type="SUPFAM" id="SSF47413">
    <property type="entry name" value="lambda repressor-like DNA-binding domains"/>
    <property type="match status" value="1"/>
</dbReference>
<dbReference type="EMBL" id="JBHTMB010000241">
    <property type="protein sequence ID" value="MFD1236741.1"/>
    <property type="molecule type" value="Genomic_DNA"/>
</dbReference>
<dbReference type="Gene3D" id="1.10.260.40">
    <property type="entry name" value="lambda repressor-like DNA-binding domains"/>
    <property type="match status" value="1"/>
</dbReference>
<dbReference type="InterPro" id="IPR014710">
    <property type="entry name" value="RmlC-like_jellyroll"/>
</dbReference>
<gene>
    <name evidence="3" type="ORF">ACFQ34_25930</name>
</gene>
<dbReference type="PROSITE" id="PS50943">
    <property type="entry name" value="HTH_CROC1"/>
    <property type="match status" value="1"/>
</dbReference>
<evidence type="ECO:0000259" key="2">
    <source>
        <dbReference type="PROSITE" id="PS50943"/>
    </source>
</evidence>
<dbReference type="InterPro" id="IPR010982">
    <property type="entry name" value="Lambda_DNA-bd_dom_sf"/>
</dbReference>
<dbReference type="InterPro" id="IPR013096">
    <property type="entry name" value="Cupin_2"/>
</dbReference>
<organism evidence="3 4">
    <name type="scientific">Pseudonocardia benzenivorans</name>
    <dbReference type="NCBI Taxonomy" id="228005"/>
    <lineage>
        <taxon>Bacteria</taxon>
        <taxon>Bacillati</taxon>
        <taxon>Actinomycetota</taxon>
        <taxon>Actinomycetes</taxon>
        <taxon>Pseudonocardiales</taxon>
        <taxon>Pseudonocardiaceae</taxon>
        <taxon>Pseudonocardia</taxon>
    </lineage>
</organism>
<reference evidence="4" key="1">
    <citation type="journal article" date="2019" name="Int. J. Syst. Evol. Microbiol.">
        <title>The Global Catalogue of Microorganisms (GCM) 10K type strain sequencing project: providing services to taxonomists for standard genome sequencing and annotation.</title>
        <authorList>
            <consortium name="The Broad Institute Genomics Platform"/>
            <consortium name="The Broad Institute Genome Sequencing Center for Infectious Disease"/>
            <person name="Wu L."/>
            <person name="Ma J."/>
        </authorList>
    </citation>
    <scope>NUCLEOTIDE SEQUENCE [LARGE SCALE GENOMIC DNA]</scope>
    <source>
        <strain evidence="4">CCUG 49018</strain>
    </source>
</reference>
<accession>A0ABW3VQW0</accession>
<dbReference type="InterPro" id="IPR011051">
    <property type="entry name" value="RmlC_Cupin_sf"/>
</dbReference>
<name>A0ABW3VQW0_9PSEU</name>
<sequence>MTADPTDQGAVLARVGPRLAELRRERDLTLAALSRTTGISTSTLSRLESGHRRATLELLLPIARAYGVGLDDLVGAEPSVPDPRVHGLEPIRTGSAVAYPLTRGPVQPRPYRLVYGPGLECTELRTHEGFEWVYVLSGRLTLLLGDKEIQLGVGEAAEFDCHVPHGFATGDRPVEALSLFGKQGERAHLRASGRRA</sequence>
<dbReference type="SUPFAM" id="SSF51182">
    <property type="entry name" value="RmlC-like cupins"/>
    <property type="match status" value="1"/>
</dbReference>